<proteinExistence type="predicted"/>
<evidence type="ECO:0000313" key="1">
    <source>
        <dbReference type="EMBL" id="VFK58986.1"/>
    </source>
</evidence>
<gene>
    <name evidence="2" type="ORF">BECKTUN1418E_GA0071001_11472</name>
    <name evidence="1" type="ORF">BECKTUN1418F_GA0071002_11602</name>
</gene>
<dbReference type="EMBL" id="CAADFY010000160">
    <property type="protein sequence ID" value="VFK58986.1"/>
    <property type="molecule type" value="Genomic_DNA"/>
</dbReference>
<dbReference type="AlphaFoldDB" id="A0A451AN19"/>
<organism evidence="2">
    <name type="scientific">Candidatus Kentrum sp. TUN</name>
    <dbReference type="NCBI Taxonomy" id="2126343"/>
    <lineage>
        <taxon>Bacteria</taxon>
        <taxon>Pseudomonadati</taxon>
        <taxon>Pseudomonadota</taxon>
        <taxon>Gammaproteobacteria</taxon>
        <taxon>Candidatus Kentrum</taxon>
    </lineage>
</organism>
<reference evidence="2" key="1">
    <citation type="submission" date="2019-02" db="EMBL/GenBank/DDBJ databases">
        <authorList>
            <person name="Gruber-Vodicka R. H."/>
            <person name="Seah K. B. B."/>
        </authorList>
    </citation>
    <scope>NUCLEOTIDE SEQUENCE</scope>
    <source>
        <strain evidence="2">BECK_BY2</strain>
        <strain evidence="1">BECK_BY3</strain>
    </source>
</reference>
<name>A0A451AN19_9GAMM</name>
<evidence type="ECO:0000313" key="2">
    <source>
        <dbReference type="EMBL" id="VFK67440.1"/>
    </source>
</evidence>
<accession>A0A451AN19</accession>
<protein>
    <submittedName>
        <fullName evidence="2">Uncharacterized protein</fullName>
    </submittedName>
</protein>
<dbReference type="EMBL" id="CAADFV010000147">
    <property type="protein sequence ID" value="VFK67440.1"/>
    <property type="molecule type" value="Genomic_DNA"/>
</dbReference>
<sequence length="143" mass="16385">MKKIELDNWREFFHACDKLDTKRERIFSEANLPGYVSPFLFRGQANADWPLADTLERAAGEKDVGVLQYYGTILSVKPEIERFTGRILDGVPSYGEYRMALNSIQHSVDQNTILSKIFNLAVKEDKYSEAAALCFLFQRIPSE</sequence>